<evidence type="ECO:0000256" key="3">
    <source>
        <dbReference type="ARBA" id="ARBA00023125"/>
    </source>
</evidence>
<dbReference type="PANTHER" id="PTHR16223:SF109">
    <property type="entry name" value="BHLH DOMAIN-CONTAINING PROTEIN"/>
    <property type="match status" value="1"/>
</dbReference>
<evidence type="ECO:0000256" key="2">
    <source>
        <dbReference type="ARBA" id="ARBA00023015"/>
    </source>
</evidence>
<reference evidence="8 9" key="1">
    <citation type="journal article" date="2018" name="Sci. Data">
        <title>The draft genome sequence of cork oak.</title>
        <authorList>
            <person name="Ramos A.M."/>
            <person name="Usie A."/>
            <person name="Barbosa P."/>
            <person name="Barros P.M."/>
            <person name="Capote T."/>
            <person name="Chaves I."/>
            <person name="Simoes F."/>
            <person name="Abreu I."/>
            <person name="Carrasquinho I."/>
            <person name="Faro C."/>
            <person name="Guimaraes J.B."/>
            <person name="Mendonca D."/>
            <person name="Nobrega F."/>
            <person name="Rodrigues L."/>
            <person name="Saibo N.J.M."/>
            <person name="Varela M.C."/>
            <person name="Egas C."/>
            <person name="Matos J."/>
            <person name="Miguel C.M."/>
            <person name="Oliveira M.M."/>
            <person name="Ricardo C.P."/>
            <person name="Goncalves S."/>
        </authorList>
    </citation>
    <scope>NUCLEOTIDE SEQUENCE [LARGE SCALE GENOMIC DNA]</scope>
    <source>
        <strain evidence="9">cv. HL8</strain>
    </source>
</reference>
<sequence length="363" mass="39889">TFWLPSSSASNSNPLGAHPPSLQAGSRSLCPDNMEGRSGNDNPWDLMSISVDGKANKASPVPEDYRTQHCFLADGKCGNQTNALPLPQWIQTPQLSHNYVEYLAESSRFLPKATAEGLLESIPSSVGGIQAVVEGVSEIQNDILYNKFGEAPASEPSGSLHDMDVSKAWFLRPHDDGEPLNRFTSTQYQIHAQNAVKNENSWPPELMRENCNVHQPDPGAMVTAPGFLSKPRHSAPKTKAMMTDRQRRLRISERLGALQELLPHSAEGGQASVLDDVIDYVKYLQLQIKELGRSRLGGESSTESFIFLEGYGHYISKQILNEPLEEMMGKLLEENPAAAAQLLESKGLFMVPINLVEGLQQAK</sequence>
<comment type="subcellular location">
    <subcellularLocation>
        <location evidence="1">Nucleus</location>
    </subcellularLocation>
</comment>
<organism evidence="8 9">
    <name type="scientific">Quercus suber</name>
    <name type="common">Cork oak</name>
    <dbReference type="NCBI Taxonomy" id="58331"/>
    <lineage>
        <taxon>Eukaryota</taxon>
        <taxon>Viridiplantae</taxon>
        <taxon>Streptophyta</taxon>
        <taxon>Embryophyta</taxon>
        <taxon>Tracheophyta</taxon>
        <taxon>Spermatophyta</taxon>
        <taxon>Magnoliopsida</taxon>
        <taxon>eudicotyledons</taxon>
        <taxon>Gunneridae</taxon>
        <taxon>Pentapetalae</taxon>
        <taxon>rosids</taxon>
        <taxon>fabids</taxon>
        <taxon>Fagales</taxon>
        <taxon>Fagaceae</taxon>
        <taxon>Quercus</taxon>
    </lineage>
</organism>
<dbReference type="InterPro" id="IPR036638">
    <property type="entry name" value="HLH_DNA-bd_sf"/>
</dbReference>
<dbReference type="InterPro" id="IPR011598">
    <property type="entry name" value="bHLH_dom"/>
</dbReference>
<dbReference type="AlphaFoldDB" id="A0AAW0J7L8"/>
<dbReference type="InterPro" id="IPR045239">
    <property type="entry name" value="bHLH95_bHLH"/>
</dbReference>
<evidence type="ECO:0000256" key="6">
    <source>
        <dbReference type="SAM" id="MobiDB-lite"/>
    </source>
</evidence>
<dbReference type="Pfam" id="PF00010">
    <property type="entry name" value="HLH"/>
    <property type="match status" value="1"/>
</dbReference>
<keyword evidence="4" id="KW-0804">Transcription</keyword>
<feature type="region of interest" description="Disordered" evidence="6">
    <location>
        <begin position="1"/>
        <end position="42"/>
    </location>
</feature>
<evidence type="ECO:0000256" key="1">
    <source>
        <dbReference type="ARBA" id="ARBA00004123"/>
    </source>
</evidence>
<evidence type="ECO:0000313" key="8">
    <source>
        <dbReference type="EMBL" id="KAK7822844.1"/>
    </source>
</evidence>
<proteinExistence type="predicted"/>
<feature type="domain" description="BHLH" evidence="7">
    <location>
        <begin position="235"/>
        <end position="284"/>
    </location>
</feature>
<dbReference type="GO" id="GO:0046983">
    <property type="term" value="F:protein dimerization activity"/>
    <property type="evidence" value="ECO:0007669"/>
    <property type="project" value="InterPro"/>
</dbReference>
<dbReference type="SMART" id="SM00353">
    <property type="entry name" value="HLH"/>
    <property type="match status" value="1"/>
</dbReference>
<evidence type="ECO:0000256" key="4">
    <source>
        <dbReference type="ARBA" id="ARBA00023163"/>
    </source>
</evidence>
<gene>
    <name evidence="8" type="primary">BHLH69</name>
    <name evidence="8" type="ORF">CFP56_036036</name>
</gene>
<feature type="region of interest" description="Disordered" evidence="6">
    <location>
        <begin position="224"/>
        <end position="243"/>
    </location>
</feature>
<accession>A0AAW0J7L8</accession>
<feature type="compositionally biased region" description="Low complexity" evidence="6">
    <location>
        <begin position="1"/>
        <end position="16"/>
    </location>
</feature>
<keyword evidence="3" id="KW-0238">DNA-binding</keyword>
<dbReference type="PROSITE" id="PS50888">
    <property type="entry name" value="BHLH"/>
    <property type="match status" value="1"/>
</dbReference>
<evidence type="ECO:0000259" key="7">
    <source>
        <dbReference type="PROSITE" id="PS50888"/>
    </source>
</evidence>
<dbReference type="GO" id="GO:0005634">
    <property type="term" value="C:nucleus"/>
    <property type="evidence" value="ECO:0007669"/>
    <property type="project" value="UniProtKB-SubCell"/>
</dbReference>
<protein>
    <submittedName>
        <fullName evidence="8">Transcription factor bhlh69</fullName>
    </submittedName>
</protein>
<evidence type="ECO:0000313" key="9">
    <source>
        <dbReference type="Proteomes" id="UP000237347"/>
    </source>
</evidence>
<dbReference type="InterPro" id="IPR045843">
    <property type="entry name" value="IND-like"/>
</dbReference>
<dbReference type="EMBL" id="PKMF04000653">
    <property type="protein sequence ID" value="KAK7822844.1"/>
    <property type="molecule type" value="Genomic_DNA"/>
</dbReference>
<keyword evidence="2" id="KW-0805">Transcription regulation</keyword>
<evidence type="ECO:0000256" key="5">
    <source>
        <dbReference type="ARBA" id="ARBA00023242"/>
    </source>
</evidence>
<dbReference type="GO" id="GO:0000978">
    <property type="term" value="F:RNA polymerase II cis-regulatory region sequence-specific DNA binding"/>
    <property type="evidence" value="ECO:0007669"/>
    <property type="project" value="TreeGrafter"/>
</dbReference>
<dbReference type="PANTHER" id="PTHR16223">
    <property type="entry name" value="TRANSCRIPTION FACTOR BHLH83-RELATED"/>
    <property type="match status" value="1"/>
</dbReference>
<dbReference type="GO" id="GO:0000981">
    <property type="term" value="F:DNA-binding transcription factor activity, RNA polymerase II-specific"/>
    <property type="evidence" value="ECO:0007669"/>
    <property type="project" value="TreeGrafter"/>
</dbReference>
<dbReference type="SUPFAM" id="SSF47459">
    <property type="entry name" value="HLH, helix-loop-helix DNA-binding domain"/>
    <property type="match status" value="1"/>
</dbReference>
<comment type="caution">
    <text evidence="8">The sequence shown here is derived from an EMBL/GenBank/DDBJ whole genome shotgun (WGS) entry which is preliminary data.</text>
</comment>
<keyword evidence="9" id="KW-1185">Reference proteome</keyword>
<keyword evidence="5" id="KW-0539">Nucleus</keyword>
<dbReference type="Proteomes" id="UP000237347">
    <property type="component" value="Unassembled WGS sequence"/>
</dbReference>
<dbReference type="CDD" id="cd11393">
    <property type="entry name" value="bHLH_AtbHLH_like"/>
    <property type="match status" value="1"/>
</dbReference>
<feature type="non-terminal residue" evidence="8">
    <location>
        <position position="1"/>
    </location>
</feature>
<name>A0AAW0J7L8_QUESU</name>
<dbReference type="Gene3D" id="4.10.280.10">
    <property type="entry name" value="Helix-loop-helix DNA-binding domain"/>
    <property type="match status" value="1"/>
</dbReference>